<evidence type="ECO:0000313" key="2">
    <source>
        <dbReference type="EMBL" id="TFK31850.1"/>
    </source>
</evidence>
<reference evidence="2 3" key="1">
    <citation type="journal article" date="2019" name="Nat. Ecol. Evol.">
        <title>Megaphylogeny resolves global patterns of mushroom evolution.</title>
        <authorList>
            <person name="Varga T."/>
            <person name="Krizsan K."/>
            <person name="Foldi C."/>
            <person name="Dima B."/>
            <person name="Sanchez-Garcia M."/>
            <person name="Sanchez-Ramirez S."/>
            <person name="Szollosi G.J."/>
            <person name="Szarkandi J.G."/>
            <person name="Papp V."/>
            <person name="Albert L."/>
            <person name="Andreopoulos W."/>
            <person name="Angelini C."/>
            <person name="Antonin V."/>
            <person name="Barry K.W."/>
            <person name="Bougher N.L."/>
            <person name="Buchanan P."/>
            <person name="Buyck B."/>
            <person name="Bense V."/>
            <person name="Catcheside P."/>
            <person name="Chovatia M."/>
            <person name="Cooper J."/>
            <person name="Damon W."/>
            <person name="Desjardin D."/>
            <person name="Finy P."/>
            <person name="Geml J."/>
            <person name="Haridas S."/>
            <person name="Hughes K."/>
            <person name="Justo A."/>
            <person name="Karasinski D."/>
            <person name="Kautmanova I."/>
            <person name="Kiss B."/>
            <person name="Kocsube S."/>
            <person name="Kotiranta H."/>
            <person name="LaButti K.M."/>
            <person name="Lechner B.E."/>
            <person name="Liimatainen K."/>
            <person name="Lipzen A."/>
            <person name="Lukacs Z."/>
            <person name="Mihaltcheva S."/>
            <person name="Morgado L.N."/>
            <person name="Niskanen T."/>
            <person name="Noordeloos M.E."/>
            <person name="Ohm R.A."/>
            <person name="Ortiz-Santana B."/>
            <person name="Ovrebo C."/>
            <person name="Racz N."/>
            <person name="Riley R."/>
            <person name="Savchenko A."/>
            <person name="Shiryaev A."/>
            <person name="Soop K."/>
            <person name="Spirin V."/>
            <person name="Szebenyi C."/>
            <person name="Tomsovsky M."/>
            <person name="Tulloss R.E."/>
            <person name="Uehling J."/>
            <person name="Grigoriev I.V."/>
            <person name="Vagvolgyi C."/>
            <person name="Papp T."/>
            <person name="Martin F.M."/>
            <person name="Miettinen O."/>
            <person name="Hibbett D.S."/>
            <person name="Nagy L.G."/>
        </authorList>
    </citation>
    <scope>NUCLEOTIDE SEQUENCE [LARGE SCALE GENOMIC DNA]</scope>
    <source>
        <strain evidence="2 3">CBS 166.37</strain>
    </source>
</reference>
<feature type="non-terminal residue" evidence="2">
    <location>
        <position position="102"/>
    </location>
</feature>
<evidence type="ECO:0008006" key="4">
    <source>
        <dbReference type="Google" id="ProtNLM"/>
    </source>
</evidence>
<evidence type="ECO:0000313" key="3">
    <source>
        <dbReference type="Proteomes" id="UP000308652"/>
    </source>
</evidence>
<keyword evidence="1" id="KW-0472">Membrane</keyword>
<dbReference type="EMBL" id="ML213701">
    <property type="protein sequence ID" value="TFK31850.1"/>
    <property type="molecule type" value="Genomic_DNA"/>
</dbReference>
<keyword evidence="1" id="KW-1133">Transmembrane helix</keyword>
<sequence>MLPNECPPYPIHQTLIDPLRSCCFGVCTYSLSSSGSFGVLLVPLGAFFTSATRTPNQLVAGGCSGADLDAKVYDGDPIVGLGLVWFVVGVAVMFCVCGSGPC</sequence>
<keyword evidence="3" id="KW-1185">Reference proteome</keyword>
<evidence type="ECO:0000256" key="1">
    <source>
        <dbReference type="SAM" id="Phobius"/>
    </source>
</evidence>
<feature type="transmembrane region" description="Helical" evidence="1">
    <location>
        <begin position="78"/>
        <end position="97"/>
    </location>
</feature>
<accession>A0A5C3LGG5</accession>
<proteinExistence type="predicted"/>
<dbReference type="AlphaFoldDB" id="A0A5C3LGG5"/>
<name>A0A5C3LGG5_9AGAR</name>
<protein>
    <recommendedName>
        <fullName evidence="4">Transmembrane protein</fullName>
    </recommendedName>
</protein>
<organism evidence="2 3">
    <name type="scientific">Crucibulum laeve</name>
    <dbReference type="NCBI Taxonomy" id="68775"/>
    <lineage>
        <taxon>Eukaryota</taxon>
        <taxon>Fungi</taxon>
        <taxon>Dikarya</taxon>
        <taxon>Basidiomycota</taxon>
        <taxon>Agaricomycotina</taxon>
        <taxon>Agaricomycetes</taxon>
        <taxon>Agaricomycetidae</taxon>
        <taxon>Agaricales</taxon>
        <taxon>Agaricineae</taxon>
        <taxon>Nidulariaceae</taxon>
        <taxon>Crucibulum</taxon>
    </lineage>
</organism>
<dbReference type="Proteomes" id="UP000308652">
    <property type="component" value="Unassembled WGS sequence"/>
</dbReference>
<keyword evidence="1" id="KW-0812">Transmembrane</keyword>
<gene>
    <name evidence="2" type="ORF">BDQ12DRAFT_693425</name>
</gene>